<evidence type="ECO:0008006" key="7">
    <source>
        <dbReference type="Google" id="ProtNLM"/>
    </source>
</evidence>
<evidence type="ECO:0000313" key="5">
    <source>
        <dbReference type="EMBL" id="ELZ06551.1"/>
    </source>
</evidence>
<dbReference type="InterPro" id="IPR055767">
    <property type="entry name" value="DUF7343"/>
</dbReference>
<evidence type="ECO:0000256" key="1">
    <source>
        <dbReference type="SAM" id="MobiDB-lite"/>
    </source>
</evidence>
<proteinExistence type="predicted"/>
<dbReference type="Pfam" id="PF24034">
    <property type="entry name" value="DUF7343"/>
    <property type="match status" value="1"/>
</dbReference>
<evidence type="ECO:0000259" key="3">
    <source>
        <dbReference type="Pfam" id="PF24034"/>
    </source>
</evidence>
<feature type="domain" description="DUF7343" evidence="3">
    <location>
        <begin position="367"/>
        <end position="428"/>
    </location>
</feature>
<feature type="region of interest" description="Disordered" evidence="1">
    <location>
        <begin position="308"/>
        <end position="367"/>
    </location>
</feature>
<dbReference type="EMBL" id="AOIP01000019">
    <property type="protein sequence ID" value="ELZ06551.1"/>
    <property type="molecule type" value="Genomic_DNA"/>
</dbReference>
<dbReference type="AlphaFoldDB" id="M0B6N1"/>
<keyword evidence="6" id="KW-1185">Reference proteome</keyword>
<evidence type="ECO:0000313" key="6">
    <source>
        <dbReference type="Proteomes" id="UP000011591"/>
    </source>
</evidence>
<feature type="transmembrane region" description="Helical" evidence="2">
    <location>
        <begin position="277"/>
        <end position="303"/>
    </location>
</feature>
<comment type="caution">
    <text evidence="5">The sequence shown here is derived from an EMBL/GenBank/DDBJ whole genome shotgun (WGS) entry which is preliminary data.</text>
</comment>
<name>M0B6N1_9EURY</name>
<dbReference type="OrthoDB" id="27885at2157"/>
<feature type="compositionally biased region" description="Low complexity" evidence="1">
    <location>
        <begin position="345"/>
        <end position="361"/>
    </location>
</feature>
<protein>
    <recommendedName>
        <fullName evidence="7">Transmembrane glycoprotein / HTH domain protein</fullName>
    </recommendedName>
</protein>
<dbReference type="InterPro" id="IPR055769">
    <property type="entry name" value="DUF7345"/>
</dbReference>
<dbReference type="PATRIC" id="fig|1227491.4.peg.1949"/>
<keyword evidence="2" id="KW-0472">Membrane</keyword>
<sequence>MDGKGLRALVCALVVVWCTVAVGWSMSGAVVATDTTAGQSLTSTQVPVHEQGQATGQFVTSSQSQLLLQSQQLQPQVQDDAPAASSHLNNSTETRVSIFLEEDGSATVEVDYRFEAGSDDWNELESDVEDNPDAYAAREQADWEQDIEEAQNRTDREMNVSNTTVTTSTSSATPQDLGHVTFTFEWSSFANVVLNQIEAGDALAGWFTPTEGTTLQIIPPDGYVIEEADPEPSGSSEESVLWNGAETEFLEDQPMIVMTEDSETANTSDGATEGPSLSWLVIVATLVVLAAVGVGIGAAAWWIRRGPGSGSGSRFGSGSSTDSQSRPPTNGAAGAPMEESSTAASGSSPRGNGNGSDSGSNSPPPELLSNEERVLKLLESSGGRIKQQQVVSELEWTEAKTSQVVGGLREDDEIDVFRIGRENVLALPDEAESEQ</sequence>
<evidence type="ECO:0000259" key="4">
    <source>
        <dbReference type="Pfam" id="PF24036"/>
    </source>
</evidence>
<dbReference type="RefSeq" id="WP_006665356.1">
    <property type="nucleotide sequence ID" value="NZ_AOIP01000019.1"/>
</dbReference>
<feature type="compositionally biased region" description="Low complexity" evidence="1">
    <location>
        <begin position="316"/>
        <end position="326"/>
    </location>
</feature>
<dbReference type="Pfam" id="PF24036">
    <property type="entry name" value="DUF7345"/>
    <property type="match status" value="1"/>
</dbReference>
<feature type="domain" description="DUF7345" evidence="4">
    <location>
        <begin position="98"/>
        <end position="223"/>
    </location>
</feature>
<gene>
    <name evidence="5" type="ORF">C480_09440</name>
</gene>
<accession>M0B6N1</accession>
<reference evidence="5 6" key="1">
    <citation type="journal article" date="2014" name="PLoS Genet.">
        <title>Phylogenetically driven sequencing of extremely halophilic archaea reveals strategies for static and dynamic osmo-response.</title>
        <authorList>
            <person name="Becker E.A."/>
            <person name="Seitzer P.M."/>
            <person name="Tritt A."/>
            <person name="Larsen D."/>
            <person name="Krusor M."/>
            <person name="Yao A.I."/>
            <person name="Wu D."/>
            <person name="Madern D."/>
            <person name="Eisen J.A."/>
            <person name="Darling A.E."/>
            <person name="Facciotti M.T."/>
        </authorList>
    </citation>
    <scope>NUCLEOTIDE SEQUENCE [LARGE SCALE GENOMIC DNA]</scope>
    <source>
        <strain evidence="5 6">DSM 13077</strain>
    </source>
</reference>
<evidence type="ECO:0000256" key="2">
    <source>
        <dbReference type="SAM" id="Phobius"/>
    </source>
</evidence>
<keyword evidence="2" id="KW-1133">Transmembrane helix</keyword>
<dbReference type="Proteomes" id="UP000011591">
    <property type="component" value="Unassembled WGS sequence"/>
</dbReference>
<organism evidence="5 6">
    <name type="scientific">Natrialba aegyptia DSM 13077</name>
    <dbReference type="NCBI Taxonomy" id="1227491"/>
    <lineage>
        <taxon>Archaea</taxon>
        <taxon>Methanobacteriati</taxon>
        <taxon>Methanobacteriota</taxon>
        <taxon>Stenosarchaea group</taxon>
        <taxon>Halobacteria</taxon>
        <taxon>Halobacteriales</taxon>
        <taxon>Natrialbaceae</taxon>
        <taxon>Natrialba</taxon>
    </lineage>
</organism>
<keyword evidence="2" id="KW-0812">Transmembrane</keyword>